<dbReference type="SUPFAM" id="SSF53448">
    <property type="entry name" value="Nucleotide-diphospho-sugar transferases"/>
    <property type="match status" value="1"/>
</dbReference>
<evidence type="ECO:0000313" key="3">
    <source>
        <dbReference type="EMBL" id="GAG35054.1"/>
    </source>
</evidence>
<gene>
    <name evidence="3" type="ORF">S01H1_68813</name>
</gene>
<protein>
    <recommendedName>
        <fullName evidence="4">2-C-methyl-D-erythritol 4-phosphate cytidylyltransferase</fullName>
    </recommendedName>
</protein>
<dbReference type="PANTHER" id="PTHR32125">
    <property type="entry name" value="2-C-METHYL-D-ERYTHRITOL 4-PHOSPHATE CYTIDYLYLTRANSFERASE, CHLOROPLASTIC"/>
    <property type="match status" value="1"/>
</dbReference>
<evidence type="ECO:0000256" key="1">
    <source>
        <dbReference type="ARBA" id="ARBA00022679"/>
    </source>
</evidence>
<feature type="non-terminal residue" evidence="3">
    <location>
        <position position="1"/>
    </location>
</feature>
<dbReference type="InterPro" id="IPR050088">
    <property type="entry name" value="IspD/TarI_cytidylyltransf_bact"/>
</dbReference>
<sequence length="99" mass="11410">GLPVKETVKEIDSKGRVLRSIDRKDLWLIQTPQVFRWEDIHLAHQEAIKHGWEEATDDAFLIEKMGIPVKIVKGESDNMKITTPQDLDIARFLMSKRSA</sequence>
<organism evidence="3">
    <name type="scientific">marine sediment metagenome</name>
    <dbReference type="NCBI Taxonomy" id="412755"/>
    <lineage>
        <taxon>unclassified sequences</taxon>
        <taxon>metagenomes</taxon>
        <taxon>ecological metagenomes</taxon>
    </lineage>
</organism>
<evidence type="ECO:0000256" key="2">
    <source>
        <dbReference type="ARBA" id="ARBA00022695"/>
    </source>
</evidence>
<dbReference type="InterPro" id="IPR029044">
    <property type="entry name" value="Nucleotide-diphossugar_trans"/>
</dbReference>
<dbReference type="AlphaFoldDB" id="X0WVR4"/>
<dbReference type="InterPro" id="IPR034683">
    <property type="entry name" value="IspD/TarI"/>
</dbReference>
<dbReference type="GO" id="GO:0050518">
    <property type="term" value="F:2-C-methyl-D-erythritol 4-phosphate cytidylyltransferase activity"/>
    <property type="evidence" value="ECO:0007669"/>
    <property type="project" value="TreeGrafter"/>
</dbReference>
<dbReference type="Gene3D" id="3.90.550.10">
    <property type="entry name" value="Spore Coat Polysaccharide Biosynthesis Protein SpsA, Chain A"/>
    <property type="match status" value="1"/>
</dbReference>
<name>X0WVR4_9ZZZZ</name>
<comment type="caution">
    <text evidence="3">The sequence shown here is derived from an EMBL/GenBank/DDBJ whole genome shotgun (WGS) entry which is preliminary data.</text>
</comment>
<keyword evidence="2" id="KW-0548">Nucleotidyltransferase</keyword>
<proteinExistence type="predicted"/>
<reference evidence="3" key="1">
    <citation type="journal article" date="2014" name="Front. Microbiol.">
        <title>High frequency of phylogenetically diverse reductive dehalogenase-homologous genes in deep subseafloor sedimentary metagenomes.</title>
        <authorList>
            <person name="Kawai M."/>
            <person name="Futagami T."/>
            <person name="Toyoda A."/>
            <person name="Takaki Y."/>
            <person name="Nishi S."/>
            <person name="Hori S."/>
            <person name="Arai W."/>
            <person name="Tsubouchi T."/>
            <person name="Morono Y."/>
            <person name="Uchiyama I."/>
            <person name="Ito T."/>
            <person name="Fujiyama A."/>
            <person name="Inagaki F."/>
            <person name="Takami H."/>
        </authorList>
    </citation>
    <scope>NUCLEOTIDE SEQUENCE</scope>
    <source>
        <strain evidence="3">Expedition CK06-06</strain>
    </source>
</reference>
<dbReference type="PANTHER" id="PTHR32125:SF4">
    <property type="entry name" value="2-C-METHYL-D-ERYTHRITOL 4-PHOSPHATE CYTIDYLYLTRANSFERASE, CHLOROPLASTIC"/>
    <property type="match status" value="1"/>
</dbReference>
<keyword evidence="1" id="KW-0808">Transferase</keyword>
<dbReference type="EMBL" id="BARS01045646">
    <property type="protein sequence ID" value="GAG35054.1"/>
    <property type="molecule type" value="Genomic_DNA"/>
</dbReference>
<accession>X0WVR4</accession>
<dbReference type="Pfam" id="PF01128">
    <property type="entry name" value="IspD"/>
    <property type="match status" value="1"/>
</dbReference>
<evidence type="ECO:0008006" key="4">
    <source>
        <dbReference type="Google" id="ProtNLM"/>
    </source>
</evidence>